<evidence type="ECO:0000313" key="8">
    <source>
        <dbReference type="Proteomes" id="UP001149090"/>
    </source>
</evidence>
<evidence type="ECO:0000313" key="7">
    <source>
        <dbReference type="EMBL" id="KAJ5078501.1"/>
    </source>
</evidence>
<gene>
    <name evidence="7" type="ORF">M0811_04826</name>
</gene>
<evidence type="ECO:0000256" key="6">
    <source>
        <dbReference type="RuleBase" id="RU000487"/>
    </source>
</evidence>
<evidence type="ECO:0000256" key="1">
    <source>
        <dbReference type="ARBA" id="ARBA00004245"/>
    </source>
</evidence>
<reference evidence="7" key="1">
    <citation type="submission" date="2022-10" db="EMBL/GenBank/DDBJ databases">
        <title>Novel sulphate-reducing endosymbionts in the free-living metamonad Anaeramoeba.</title>
        <authorList>
            <person name="Jerlstrom-Hultqvist J."/>
            <person name="Cepicka I."/>
            <person name="Gallot-Lavallee L."/>
            <person name="Salas-Leiva D."/>
            <person name="Curtis B.A."/>
            <person name="Zahonova K."/>
            <person name="Pipaliya S."/>
            <person name="Dacks J."/>
            <person name="Roger A.J."/>
        </authorList>
    </citation>
    <scope>NUCLEOTIDE SEQUENCE</scope>
    <source>
        <strain evidence="7">BMAN</strain>
    </source>
</reference>
<accession>A0A9Q0LRI4</accession>
<keyword evidence="8" id="KW-1185">Reference proteome</keyword>
<dbReference type="InterPro" id="IPR004000">
    <property type="entry name" value="Actin"/>
</dbReference>
<dbReference type="Gene3D" id="3.90.640.10">
    <property type="entry name" value="Actin, Chain A, domain 4"/>
    <property type="match status" value="1"/>
</dbReference>
<dbReference type="SMART" id="SM00268">
    <property type="entry name" value="ACTIN"/>
    <property type="match status" value="1"/>
</dbReference>
<dbReference type="Proteomes" id="UP001149090">
    <property type="component" value="Unassembled WGS sequence"/>
</dbReference>
<dbReference type="GO" id="GO:0005524">
    <property type="term" value="F:ATP binding"/>
    <property type="evidence" value="ECO:0007669"/>
    <property type="project" value="UniProtKB-KW"/>
</dbReference>
<dbReference type="Pfam" id="PF00022">
    <property type="entry name" value="Actin"/>
    <property type="match status" value="1"/>
</dbReference>
<comment type="similarity">
    <text evidence="6">Belongs to the actin family.</text>
</comment>
<dbReference type="InterPro" id="IPR043129">
    <property type="entry name" value="ATPase_NBD"/>
</dbReference>
<dbReference type="AlphaFoldDB" id="A0A9Q0LRI4"/>
<evidence type="ECO:0000256" key="4">
    <source>
        <dbReference type="ARBA" id="ARBA00022840"/>
    </source>
</evidence>
<comment type="subcellular location">
    <subcellularLocation>
        <location evidence="1">Cytoplasm</location>
        <location evidence="1">Cytoskeleton</location>
    </subcellularLocation>
</comment>
<sequence>MDEDEDEFLNIIMDNGSMLTKAGFGEENEVRSVFTTLVKRPKNRSPFLGINSKEAYIGDEVWLRRGTYIEKYPIQNKMITDWDDIEKIWFHTFYNELRIDPEDKTVILSEPSLNRKKIREICFEIMFETFSPQFFWMANSGFLALLFSEKKTGIVIEFGYSQMYIIPIFEGIVLDHAVVKSDFSGNDINDFMTQILNKKNYNMITSFEREIVRDIKEKLCFVSFDYENDKEISEKGGFNKKQYELPDGTDILIDFERFTCPELIFQPNLIGFSQSLSVTGLIEKSISKCDIEIQPILLKNIILSGGSTKFPGFSERLKKEIINSFGKNFEVEITSPSNSTYSVILGGFKLSKMSSFNNIKISNQEFKEFGSSLIYHKIF</sequence>
<keyword evidence="4" id="KW-0067">ATP-binding</keyword>
<organism evidence="7 8">
    <name type="scientific">Anaeramoeba ignava</name>
    <name type="common">Anaerobic marine amoeba</name>
    <dbReference type="NCBI Taxonomy" id="1746090"/>
    <lineage>
        <taxon>Eukaryota</taxon>
        <taxon>Metamonada</taxon>
        <taxon>Anaeramoebidae</taxon>
        <taxon>Anaeramoeba</taxon>
    </lineage>
</organism>
<dbReference type="FunFam" id="3.90.640.10:FF:000007">
    <property type="entry name" value="Actin like 7B"/>
    <property type="match status" value="1"/>
</dbReference>
<dbReference type="EMBL" id="JAPDFW010000053">
    <property type="protein sequence ID" value="KAJ5078501.1"/>
    <property type="molecule type" value="Genomic_DNA"/>
</dbReference>
<evidence type="ECO:0000256" key="5">
    <source>
        <dbReference type="ARBA" id="ARBA00023212"/>
    </source>
</evidence>
<keyword evidence="2" id="KW-0963">Cytoplasm</keyword>
<evidence type="ECO:0000256" key="2">
    <source>
        <dbReference type="ARBA" id="ARBA00022490"/>
    </source>
</evidence>
<protein>
    <submittedName>
        <fullName evidence="7">Actin-7-related</fullName>
    </submittedName>
</protein>
<keyword evidence="3" id="KW-0547">Nucleotide-binding</keyword>
<evidence type="ECO:0000256" key="3">
    <source>
        <dbReference type="ARBA" id="ARBA00022741"/>
    </source>
</evidence>
<comment type="caution">
    <text evidence="7">The sequence shown here is derived from an EMBL/GenBank/DDBJ whole genome shotgun (WGS) entry which is preliminary data.</text>
</comment>
<dbReference type="Gene3D" id="3.30.420.40">
    <property type="match status" value="2"/>
</dbReference>
<dbReference type="GO" id="GO:0005856">
    <property type="term" value="C:cytoskeleton"/>
    <property type="evidence" value="ECO:0007669"/>
    <property type="project" value="UniProtKB-SubCell"/>
</dbReference>
<name>A0A9Q0LRI4_ANAIG</name>
<dbReference type="PANTHER" id="PTHR11937">
    <property type="entry name" value="ACTIN"/>
    <property type="match status" value="1"/>
</dbReference>
<keyword evidence="5" id="KW-0206">Cytoskeleton</keyword>
<dbReference type="SUPFAM" id="SSF53067">
    <property type="entry name" value="Actin-like ATPase domain"/>
    <property type="match status" value="2"/>
</dbReference>
<dbReference type="FunFam" id="3.30.420.40:FF:000148">
    <property type="entry name" value="Actin, alpha skeletal muscle"/>
    <property type="match status" value="1"/>
</dbReference>
<proteinExistence type="inferred from homology"/>
<dbReference type="PRINTS" id="PR00190">
    <property type="entry name" value="ACTIN"/>
</dbReference>